<accession>A0A2G2ZUI4</accession>
<evidence type="ECO:0000313" key="4">
    <source>
        <dbReference type="Proteomes" id="UP000222542"/>
    </source>
</evidence>
<feature type="region of interest" description="Disordered" evidence="1">
    <location>
        <begin position="37"/>
        <end position="67"/>
    </location>
</feature>
<dbReference type="InterPro" id="IPR013087">
    <property type="entry name" value="Znf_C2H2_type"/>
</dbReference>
<protein>
    <recommendedName>
        <fullName evidence="2">C2H2-type domain-containing protein</fullName>
    </recommendedName>
</protein>
<name>A0A2G2ZUI4_CAPAN</name>
<feature type="domain" description="C2H2-type" evidence="2">
    <location>
        <begin position="76"/>
        <end position="97"/>
    </location>
</feature>
<reference evidence="3 4" key="2">
    <citation type="journal article" date="2017" name="Genome Biol.">
        <title>New reference genome sequences of hot pepper reveal the massive evolution of plant disease-resistance genes by retroduplication.</title>
        <authorList>
            <person name="Kim S."/>
            <person name="Park J."/>
            <person name="Yeom S.I."/>
            <person name="Kim Y.M."/>
            <person name="Seo E."/>
            <person name="Kim K.T."/>
            <person name="Kim M.S."/>
            <person name="Lee J.M."/>
            <person name="Cheong K."/>
            <person name="Shin H.S."/>
            <person name="Kim S.B."/>
            <person name="Han K."/>
            <person name="Lee J."/>
            <person name="Park M."/>
            <person name="Lee H.A."/>
            <person name="Lee H.Y."/>
            <person name="Lee Y."/>
            <person name="Oh S."/>
            <person name="Lee J.H."/>
            <person name="Choi E."/>
            <person name="Choi E."/>
            <person name="Lee S.E."/>
            <person name="Jeon J."/>
            <person name="Kim H."/>
            <person name="Choi G."/>
            <person name="Song H."/>
            <person name="Lee J."/>
            <person name="Lee S.C."/>
            <person name="Kwon J.K."/>
            <person name="Lee H.Y."/>
            <person name="Koo N."/>
            <person name="Hong Y."/>
            <person name="Kim R.W."/>
            <person name="Kang W.H."/>
            <person name="Huh J.H."/>
            <person name="Kang B.C."/>
            <person name="Yang T.J."/>
            <person name="Lee Y.H."/>
            <person name="Bennetzen J.L."/>
            <person name="Choi D."/>
        </authorList>
    </citation>
    <scope>NUCLEOTIDE SEQUENCE [LARGE SCALE GENOMIC DNA]</scope>
    <source>
        <strain evidence="4">cv. CM334</strain>
    </source>
</reference>
<dbReference type="Gramene" id="PHT85626">
    <property type="protein sequence ID" value="PHT85626"/>
    <property type="gene ID" value="T459_07732"/>
</dbReference>
<comment type="caution">
    <text evidence="3">The sequence shown here is derived from an EMBL/GenBank/DDBJ whole genome shotgun (WGS) entry which is preliminary data.</text>
</comment>
<dbReference type="EMBL" id="AYRZ02000003">
    <property type="protein sequence ID" value="PHT85626.1"/>
    <property type="molecule type" value="Genomic_DNA"/>
</dbReference>
<evidence type="ECO:0000259" key="2">
    <source>
        <dbReference type="PROSITE" id="PS00028"/>
    </source>
</evidence>
<keyword evidence="4" id="KW-1185">Reference proteome</keyword>
<sequence>MKYNGKSRHIRQRHNTVREPLSSGIITADYVKSKDNVSDPLTKGLSREGVERTSKGMGLRPRTSQHGAPSRVLLHCPLCNGMFRTHLEFINHVLTTHPLTEQDVILRSHVYASNIILPGNFLSAQYVAPQHASLRRNDEVVVRPTSSLNRNQRIRWSSAPLVNRQQMARRNRVVEGSKSTFAYPNETIATQQLMNQLDVTISSNADELVNIAEEQNDLDLNLRF</sequence>
<dbReference type="OMA" id="FRTHLEF"/>
<dbReference type="AlphaFoldDB" id="A0A2G2ZUI4"/>
<evidence type="ECO:0000313" key="3">
    <source>
        <dbReference type="EMBL" id="PHT85626.1"/>
    </source>
</evidence>
<feature type="compositionally biased region" description="Basic and acidic residues" evidence="1">
    <location>
        <begin position="45"/>
        <end position="54"/>
    </location>
</feature>
<reference evidence="3 4" key="1">
    <citation type="journal article" date="2014" name="Nat. Genet.">
        <title>Genome sequence of the hot pepper provides insights into the evolution of pungency in Capsicum species.</title>
        <authorList>
            <person name="Kim S."/>
            <person name="Park M."/>
            <person name="Yeom S.I."/>
            <person name="Kim Y.M."/>
            <person name="Lee J.M."/>
            <person name="Lee H.A."/>
            <person name="Seo E."/>
            <person name="Choi J."/>
            <person name="Cheong K."/>
            <person name="Kim K.T."/>
            <person name="Jung K."/>
            <person name="Lee G.W."/>
            <person name="Oh S.K."/>
            <person name="Bae C."/>
            <person name="Kim S.B."/>
            <person name="Lee H.Y."/>
            <person name="Kim S.Y."/>
            <person name="Kim M.S."/>
            <person name="Kang B.C."/>
            <person name="Jo Y.D."/>
            <person name="Yang H.B."/>
            <person name="Jeong H.J."/>
            <person name="Kang W.H."/>
            <person name="Kwon J.K."/>
            <person name="Shin C."/>
            <person name="Lim J.Y."/>
            <person name="Park J.H."/>
            <person name="Huh J.H."/>
            <person name="Kim J.S."/>
            <person name="Kim B.D."/>
            <person name="Cohen O."/>
            <person name="Paran I."/>
            <person name="Suh M.C."/>
            <person name="Lee S.B."/>
            <person name="Kim Y.K."/>
            <person name="Shin Y."/>
            <person name="Noh S.J."/>
            <person name="Park J."/>
            <person name="Seo Y.S."/>
            <person name="Kwon S.Y."/>
            <person name="Kim H.A."/>
            <person name="Park J.M."/>
            <person name="Kim H.J."/>
            <person name="Choi S.B."/>
            <person name="Bosland P.W."/>
            <person name="Reeves G."/>
            <person name="Jo S.H."/>
            <person name="Lee B.W."/>
            <person name="Cho H.T."/>
            <person name="Choi H.S."/>
            <person name="Lee M.S."/>
            <person name="Yu Y."/>
            <person name="Do Choi Y."/>
            <person name="Park B.S."/>
            <person name="van Deynze A."/>
            <person name="Ashrafi H."/>
            <person name="Hill T."/>
            <person name="Kim W.T."/>
            <person name="Pai H.S."/>
            <person name="Ahn H.K."/>
            <person name="Yeam I."/>
            <person name="Giovannoni J.J."/>
            <person name="Rose J.K."/>
            <person name="Sorensen I."/>
            <person name="Lee S.J."/>
            <person name="Kim R.W."/>
            <person name="Choi I.Y."/>
            <person name="Choi B.S."/>
            <person name="Lim J.S."/>
            <person name="Lee Y.H."/>
            <person name="Choi D."/>
        </authorList>
    </citation>
    <scope>NUCLEOTIDE SEQUENCE [LARGE SCALE GENOMIC DNA]</scope>
    <source>
        <strain evidence="4">cv. CM334</strain>
    </source>
</reference>
<proteinExistence type="predicted"/>
<organism evidence="3 4">
    <name type="scientific">Capsicum annuum</name>
    <name type="common">Capsicum pepper</name>
    <dbReference type="NCBI Taxonomy" id="4072"/>
    <lineage>
        <taxon>Eukaryota</taxon>
        <taxon>Viridiplantae</taxon>
        <taxon>Streptophyta</taxon>
        <taxon>Embryophyta</taxon>
        <taxon>Tracheophyta</taxon>
        <taxon>Spermatophyta</taxon>
        <taxon>Magnoliopsida</taxon>
        <taxon>eudicotyledons</taxon>
        <taxon>Gunneridae</taxon>
        <taxon>Pentapetalae</taxon>
        <taxon>asterids</taxon>
        <taxon>lamiids</taxon>
        <taxon>Solanales</taxon>
        <taxon>Solanaceae</taxon>
        <taxon>Solanoideae</taxon>
        <taxon>Capsiceae</taxon>
        <taxon>Capsicum</taxon>
    </lineage>
</organism>
<dbReference type="PROSITE" id="PS00028">
    <property type="entry name" value="ZINC_FINGER_C2H2_1"/>
    <property type="match status" value="1"/>
</dbReference>
<dbReference type="Proteomes" id="UP000222542">
    <property type="component" value="Unassembled WGS sequence"/>
</dbReference>
<evidence type="ECO:0000256" key="1">
    <source>
        <dbReference type="SAM" id="MobiDB-lite"/>
    </source>
</evidence>
<gene>
    <name evidence="3" type="ORF">T459_07732</name>
</gene>